<evidence type="ECO:0000313" key="2">
    <source>
        <dbReference type="Proteomes" id="UP001243757"/>
    </source>
</evidence>
<dbReference type="InterPro" id="IPR013078">
    <property type="entry name" value="His_Pase_superF_clade-1"/>
</dbReference>
<dbReference type="Pfam" id="PF00300">
    <property type="entry name" value="His_Phos_1"/>
    <property type="match status" value="1"/>
</dbReference>
<sequence length="203" mass="22428">MTIRHRRAMLVLMGHLIFITHPEVVVDPQIDVRRWRLSDRGRARMERFAESLAVAEVTAVWSSAETKATEAAAILAGRLGLGVQIDVDLGENDRSGTGFLPPKEFEATATAFFEAPEHSIRGWERAVDAQQRIRTAVNRIVAGHGRGDLAIVAHGAVGSLLFCSLSSQPISRRADQPFQGHYWVASLPGLQPVQPWRPIAPRR</sequence>
<evidence type="ECO:0000313" key="1">
    <source>
        <dbReference type="EMBL" id="MDK3016114.1"/>
    </source>
</evidence>
<reference evidence="1 2" key="1">
    <citation type="submission" date="2023-05" db="EMBL/GenBank/DDBJ databases">
        <title>Pseudodonghicola sp. nov.</title>
        <authorList>
            <person name="Huang J."/>
        </authorList>
    </citation>
    <scope>NUCLEOTIDE SEQUENCE [LARGE SCALE GENOMIC DNA]</scope>
    <source>
        <strain evidence="1 2">IC7</strain>
    </source>
</reference>
<comment type="caution">
    <text evidence="1">The sequence shown here is derived from an EMBL/GenBank/DDBJ whole genome shotgun (WGS) entry which is preliminary data.</text>
</comment>
<dbReference type="Proteomes" id="UP001243757">
    <property type="component" value="Unassembled WGS sequence"/>
</dbReference>
<name>A0ABT7EUU3_9RHOB</name>
<organism evidence="1 2">
    <name type="scientific">Pseudodonghicola flavimaris</name>
    <dbReference type="NCBI Taxonomy" id="3050036"/>
    <lineage>
        <taxon>Bacteria</taxon>
        <taxon>Pseudomonadati</taxon>
        <taxon>Pseudomonadota</taxon>
        <taxon>Alphaproteobacteria</taxon>
        <taxon>Rhodobacterales</taxon>
        <taxon>Paracoccaceae</taxon>
        <taxon>Pseudodonghicola</taxon>
    </lineage>
</organism>
<dbReference type="RefSeq" id="WP_284478937.1">
    <property type="nucleotide sequence ID" value="NZ_JASNJD010000001.1"/>
</dbReference>
<dbReference type="Gene3D" id="3.40.50.1240">
    <property type="entry name" value="Phosphoglycerate mutase-like"/>
    <property type="match status" value="1"/>
</dbReference>
<dbReference type="SUPFAM" id="SSF53254">
    <property type="entry name" value="Phosphoglycerate mutase-like"/>
    <property type="match status" value="1"/>
</dbReference>
<dbReference type="EMBL" id="JASNJD010000001">
    <property type="protein sequence ID" value="MDK3016114.1"/>
    <property type="molecule type" value="Genomic_DNA"/>
</dbReference>
<dbReference type="InterPro" id="IPR029033">
    <property type="entry name" value="His_PPase_superfam"/>
</dbReference>
<protein>
    <submittedName>
        <fullName evidence="1">Histidine phosphatase family protein</fullName>
    </submittedName>
</protein>
<accession>A0ABT7EUU3</accession>
<gene>
    <name evidence="1" type="ORF">QO033_00415</name>
</gene>
<keyword evidence="2" id="KW-1185">Reference proteome</keyword>
<proteinExistence type="predicted"/>